<comment type="caution">
    <text evidence="2">The sequence shown here is derived from an EMBL/GenBank/DDBJ whole genome shotgun (WGS) entry which is preliminary data.</text>
</comment>
<dbReference type="Proteomes" id="UP000033607">
    <property type="component" value="Unassembled WGS sequence"/>
</dbReference>
<dbReference type="CDD" id="cd04186">
    <property type="entry name" value="GT_2_like_c"/>
    <property type="match status" value="1"/>
</dbReference>
<gene>
    <name evidence="2" type="ORF">WN50_12670</name>
</gene>
<accession>A0A0F5YFR8</accession>
<proteinExistence type="predicted"/>
<dbReference type="OrthoDB" id="9771846at2"/>
<feature type="domain" description="Glycosyltransferase 2-like" evidence="1">
    <location>
        <begin position="5"/>
        <end position="141"/>
    </location>
</feature>
<keyword evidence="2" id="KW-0808">Transferase</keyword>
<reference evidence="2 3" key="1">
    <citation type="submission" date="2015-06" db="EMBL/GenBank/DDBJ databases">
        <title>Draft genome assembly of filamentous brackish cyanobacterium Limnoraphis robusta strain CS-951.</title>
        <authorList>
            <person name="Willis A."/>
            <person name="Parks M."/>
            <person name="Burford M.A."/>
        </authorList>
    </citation>
    <scope>NUCLEOTIDE SEQUENCE [LARGE SCALE GENOMIC DNA]</scope>
    <source>
        <strain evidence="2 3">CS-951</strain>
    </source>
</reference>
<dbReference type="PANTHER" id="PTHR43179:SF7">
    <property type="entry name" value="RHAMNOSYLTRANSFERASE WBBL"/>
    <property type="match status" value="1"/>
</dbReference>
<dbReference type="RefSeq" id="WP_046278909.1">
    <property type="nucleotide sequence ID" value="NZ_LATL02000272.1"/>
</dbReference>
<evidence type="ECO:0000313" key="2">
    <source>
        <dbReference type="EMBL" id="KKD37754.1"/>
    </source>
</evidence>
<dbReference type="AlphaFoldDB" id="A0A0F5YFR8"/>
<dbReference type="PATRIC" id="fig|1637645.4.peg.5398"/>
<dbReference type="GO" id="GO:0016740">
    <property type="term" value="F:transferase activity"/>
    <property type="evidence" value="ECO:0007669"/>
    <property type="project" value="UniProtKB-KW"/>
</dbReference>
<dbReference type="PANTHER" id="PTHR43179">
    <property type="entry name" value="RHAMNOSYLTRANSFERASE WBBL"/>
    <property type="match status" value="1"/>
</dbReference>
<dbReference type="Pfam" id="PF00535">
    <property type="entry name" value="Glycos_transf_2"/>
    <property type="match status" value="1"/>
</dbReference>
<evidence type="ECO:0000313" key="3">
    <source>
        <dbReference type="Proteomes" id="UP000033607"/>
    </source>
</evidence>
<dbReference type="EMBL" id="LATL02000272">
    <property type="protein sequence ID" value="KKD37754.1"/>
    <property type="molecule type" value="Genomic_DNA"/>
</dbReference>
<dbReference type="InterPro" id="IPR001173">
    <property type="entry name" value="Glyco_trans_2-like"/>
</dbReference>
<dbReference type="Gene3D" id="3.90.550.10">
    <property type="entry name" value="Spore Coat Polysaccharide Biosynthesis Protein SpsA, Chain A"/>
    <property type="match status" value="1"/>
</dbReference>
<protein>
    <submittedName>
        <fullName evidence="2">Glycosyl transferase family 2</fullName>
    </submittedName>
</protein>
<evidence type="ECO:0000259" key="1">
    <source>
        <dbReference type="Pfam" id="PF00535"/>
    </source>
</evidence>
<organism evidence="2 3">
    <name type="scientific">Limnoraphis robusta CS-951</name>
    <dbReference type="NCBI Taxonomy" id="1637645"/>
    <lineage>
        <taxon>Bacteria</taxon>
        <taxon>Bacillati</taxon>
        <taxon>Cyanobacteriota</taxon>
        <taxon>Cyanophyceae</taxon>
        <taxon>Oscillatoriophycideae</taxon>
        <taxon>Oscillatoriales</taxon>
        <taxon>Sirenicapillariaceae</taxon>
        <taxon>Limnoraphis</taxon>
    </lineage>
</organism>
<sequence>MNLLVVILNYRTPTLTINCLRSLVLEVQSQPNIQVVAVDNCSGDGSVAQIQEAIKAEGWGEWVSLLPLDKNGGYAFGNNAAIRPALQSSDPPDFVWLLNPDTEVRRGAMQPLIDFLQTHPQVGIVGSRLEYPDGTPQRSAFRFQTLMSQFEGGLRLGLVSKLLARWMVAPPVSNSPCATDWVPGASMMVRREVFEQAGLLDEGYFLYYEDEDFCLQAKRAGWSCWYEPQSRVVHLVGQSSGITDTKITPKRRPQYWFDARHRYYVKNYGWLYAALVDGAWIVSLTLWRWRRTLERKPILDPPRFLFDSIRNSVFLYSFQNAKPGKP</sequence>
<dbReference type="InterPro" id="IPR029044">
    <property type="entry name" value="Nucleotide-diphossugar_trans"/>
</dbReference>
<name>A0A0F5YFR8_9CYAN</name>
<dbReference type="SUPFAM" id="SSF53448">
    <property type="entry name" value="Nucleotide-diphospho-sugar transferases"/>
    <property type="match status" value="1"/>
</dbReference>